<sequence>MASAAEEEEAELGDQTHGLEGRDEFEKNVIYKPELAVVRIWCAHVDSLLKLSEKQLVSGENLCYGENLENDEIEIEITEVNHQSEVPNQVKDVKK</sequence>
<dbReference type="EMBL" id="PNBA02000012">
    <property type="protein sequence ID" value="KAG6405195.1"/>
    <property type="molecule type" value="Genomic_DNA"/>
</dbReference>
<reference evidence="2" key="1">
    <citation type="submission" date="2018-01" db="EMBL/GenBank/DDBJ databases">
        <authorList>
            <person name="Mao J.F."/>
        </authorList>
    </citation>
    <scope>NUCLEOTIDE SEQUENCE</scope>
    <source>
        <strain evidence="2">Huo1</strain>
        <tissue evidence="2">Leaf</tissue>
    </source>
</reference>
<keyword evidence="3" id="KW-1185">Reference proteome</keyword>
<proteinExistence type="predicted"/>
<gene>
    <name evidence="2" type="ORF">SASPL_132781</name>
</gene>
<evidence type="ECO:0000313" key="2">
    <source>
        <dbReference type="EMBL" id="KAG6405195.1"/>
    </source>
</evidence>
<comment type="caution">
    <text evidence="2">The sequence shown here is derived from an EMBL/GenBank/DDBJ whole genome shotgun (WGS) entry which is preliminary data.</text>
</comment>
<evidence type="ECO:0000256" key="1">
    <source>
        <dbReference type="SAM" id="MobiDB-lite"/>
    </source>
</evidence>
<reference evidence="2" key="2">
    <citation type="submission" date="2020-08" db="EMBL/GenBank/DDBJ databases">
        <title>Plant Genome Project.</title>
        <authorList>
            <person name="Zhang R.-G."/>
        </authorList>
    </citation>
    <scope>NUCLEOTIDE SEQUENCE</scope>
    <source>
        <strain evidence="2">Huo1</strain>
        <tissue evidence="2">Leaf</tissue>
    </source>
</reference>
<protein>
    <submittedName>
        <fullName evidence="2">Uncharacterized protein</fullName>
    </submittedName>
</protein>
<organism evidence="2">
    <name type="scientific">Salvia splendens</name>
    <name type="common">Scarlet sage</name>
    <dbReference type="NCBI Taxonomy" id="180675"/>
    <lineage>
        <taxon>Eukaryota</taxon>
        <taxon>Viridiplantae</taxon>
        <taxon>Streptophyta</taxon>
        <taxon>Embryophyta</taxon>
        <taxon>Tracheophyta</taxon>
        <taxon>Spermatophyta</taxon>
        <taxon>Magnoliopsida</taxon>
        <taxon>eudicotyledons</taxon>
        <taxon>Gunneridae</taxon>
        <taxon>Pentapetalae</taxon>
        <taxon>asterids</taxon>
        <taxon>lamiids</taxon>
        <taxon>Lamiales</taxon>
        <taxon>Lamiaceae</taxon>
        <taxon>Nepetoideae</taxon>
        <taxon>Mentheae</taxon>
        <taxon>Salviinae</taxon>
        <taxon>Salvia</taxon>
        <taxon>Salvia subgen. Calosphace</taxon>
        <taxon>core Calosphace</taxon>
    </lineage>
</organism>
<feature type="compositionally biased region" description="Acidic residues" evidence="1">
    <location>
        <begin position="1"/>
        <end position="12"/>
    </location>
</feature>
<evidence type="ECO:0000313" key="3">
    <source>
        <dbReference type="Proteomes" id="UP000298416"/>
    </source>
</evidence>
<accession>A0A8X8X037</accession>
<feature type="region of interest" description="Disordered" evidence="1">
    <location>
        <begin position="1"/>
        <end position="20"/>
    </location>
</feature>
<name>A0A8X8X037_SALSN</name>
<dbReference type="AlphaFoldDB" id="A0A8X8X037"/>
<dbReference type="Proteomes" id="UP000298416">
    <property type="component" value="Unassembled WGS sequence"/>
</dbReference>